<dbReference type="AlphaFoldDB" id="A0A4R4JZH6"/>
<reference evidence="1 2" key="1">
    <citation type="submission" date="2019-02" db="EMBL/GenBank/DDBJ databases">
        <title>Arundinibacter roseus gen. nov., sp. nov., a new member of the family Cytophagaceae.</title>
        <authorList>
            <person name="Szuroczki S."/>
            <person name="Khayer B."/>
            <person name="Sproer C."/>
            <person name="Toumi M."/>
            <person name="Szabo A."/>
            <person name="Felfoldi T."/>
            <person name="Schumann P."/>
            <person name="Toth E."/>
        </authorList>
    </citation>
    <scope>NUCLEOTIDE SEQUENCE [LARGE SCALE GENOMIC DNA]</scope>
    <source>
        <strain evidence="1 2">DMA-k-7a</strain>
    </source>
</reference>
<sequence>MKNVLIAFMAGILLASCEMVSQKNVDLPPAVERLVMIGLATNQGIGVYVSRTVPLPITASRDELIEAQVQLVQSETSIARLHKNSQLYESDTALHFDSSYQLRVVHPTLGEASAPLEVIPGRIAIQAASLRGEASDGEASVSFMFSDPPGPNYYAYQFIPLKDGVPLTDINPYSFRVVLDDTNFEGKTRTVTDRMLKTFSLADGTRVFANGALIYLHHLTANTYRYHRSLQEYEGYSEDTFANPPPVLSNVRNGFGYLGVSYVDTVRVELVDK</sequence>
<evidence type="ECO:0000313" key="2">
    <source>
        <dbReference type="Proteomes" id="UP000295706"/>
    </source>
</evidence>
<dbReference type="Pfam" id="PF14054">
    <property type="entry name" value="DUF4249"/>
    <property type="match status" value="1"/>
</dbReference>
<gene>
    <name evidence="1" type="ORF">EZE20_22415</name>
</gene>
<comment type="caution">
    <text evidence="1">The sequence shown here is derived from an EMBL/GenBank/DDBJ whole genome shotgun (WGS) entry which is preliminary data.</text>
</comment>
<dbReference type="RefSeq" id="WP_132121971.1">
    <property type="nucleotide sequence ID" value="NZ_SMJU01000020.1"/>
</dbReference>
<evidence type="ECO:0000313" key="1">
    <source>
        <dbReference type="EMBL" id="TDB59556.1"/>
    </source>
</evidence>
<keyword evidence="2" id="KW-1185">Reference proteome</keyword>
<dbReference type="InterPro" id="IPR025345">
    <property type="entry name" value="DUF4249"/>
</dbReference>
<dbReference type="PROSITE" id="PS51257">
    <property type="entry name" value="PROKAR_LIPOPROTEIN"/>
    <property type="match status" value="1"/>
</dbReference>
<dbReference type="EMBL" id="SMJU01000020">
    <property type="protein sequence ID" value="TDB59556.1"/>
    <property type="molecule type" value="Genomic_DNA"/>
</dbReference>
<name>A0A4R4JZH6_9BACT</name>
<accession>A0A4R4JZH6</accession>
<organism evidence="1 2">
    <name type="scientific">Arundinibacter roseus</name>
    <dbReference type="NCBI Taxonomy" id="2070510"/>
    <lineage>
        <taxon>Bacteria</taxon>
        <taxon>Pseudomonadati</taxon>
        <taxon>Bacteroidota</taxon>
        <taxon>Cytophagia</taxon>
        <taxon>Cytophagales</taxon>
        <taxon>Spirosomataceae</taxon>
        <taxon>Arundinibacter</taxon>
    </lineage>
</organism>
<protein>
    <submittedName>
        <fullName evidence="1">DUF4249 domain-containing protein</fullName>
    </submittedName>
</protein>
<dbReference type="Proteomes" id="UP000295706">
    <property type="component" value="Unassembled WGS sequence"/>
</dbReference>
<proteinExistence type="predicted"/>
<dbReference type="OrthoDB" id="1115009at2"/>